<accession>A0ABQ9EHI5</accession>
<comment type="caution">
    <text evidence="1">The sequence shown here is derived from an EMBL/GenBank/DDBJ whole genome shotgun (WGS) entry which is preliminary data.</text>
</comment>
<name>A0ABQ9EHI5_TEGGR</name>
<gene>
    <name evidence="1" type="ORF">KUTeg_018253</name>
</gene>
<proteinExistence type="predicted"/>
<dbReference type="EMBL" id="JARBDR010000903">
    <property type="protein sequence ID" value="KAJ8304670.1"/>
    <property type="molecule type" value="Genomic_DNA"/>
</dbReference>
<sequence>MEVGEYIIPIAGQVVLVLFYKTPMKSRFKKRNTLLPRCMNQPRLGHYSTSKSTKDAELKTQVYAAVDLVFHSSVIEDASPPTCHIPWNGTYLVPSPKNMDMSLLPGCFTGDSREGYHMTYYWFYILDWTFG</sequence>
<protein>
    <submittedName>
        <fullName evidence="1">Uncharacterized protein</fullName>
    </submittedName>
</protein>
<dbReference type="Proteomes" id="UP001217089">
    <property type="component" value="Unassembled WGS sequence"/>
</dbReference>
<reference evidence="1 2" key="1">
    <citation type="submission" date="2022-12" db="EMBL/GenBank/DDBJ databases">
        <title>Chromosome-level genome of Tegillarca granosa.</title>
        <authorList>
            <person name="Kim J."/>
        </authorList>
    </citation>
    <scope>NUCLEOTIDE SEQUENCE [LARGE SCALE GENOMIC DNA]</scope>
    <source>
        <strain evidence="1">Teg-2019</strain>
        <tissue evidence="1">Adductor muscle</tissue>
    </source>
</reference>
<evidence type="ECO:0000313" key="2">
    <source>
        <dbReference type="Proteomes" id="UP001217089"/>
    </source>
</evidence>
<evidence type="ECO:0000313" key="1">
    <source>
        <dbReference type="EMBL" id="KAJ8304670.1"/>
    </source>
</evidence>
<keyword evidence="2" id="KW-1185">Reference proteome</keyword>
<organism evidence="1 2">
    <name type="scientific">Tegillarca granosa</name>
    <name type="common">Malaysian cockle</name>
    <name type="synonym">Anadara granosa</name>
    <dbReference type="NCBI Taxonomy" id="220873"/>
    <lineage>
        <taxon>Eukaryota</taxon>
        <taxon>Metazoa</taxon>
        <taxon>Spiralia</taxon>
        <taxon>Lophotrochozoa</taxon>
        <taxon>Mollusca</taxon>
        <taxon>Bivalvia</taxon>
        <taxon>Autobranchia</taxon>
        <taxon>Pteriomorphia</taxon>
        <taxon>Arcoida</taxon>
        <taxon>Arcoidea</taxon>
        <taxon>Arcidae</taxon>
        <taxon>Tegillarca</taxon>
    </lineage>
</organism>